<keyword evidence="3" id="KW-0804">Transcription</keyword>
<dbReference type="InterPro" id="IPR008991">
    <property type="entry name" value="Translation_prot_SH3-like_sf"/>
</dbReference>
<dbReference type="Pfam" id="PF02357">
    <property type="entry name" value="NusG"/>
    <property type="match status" value="1"/>
</dbReference>
<keyword evidence="6" id="KW-1185">Reference proteome</keyword>
<dbReference type="InterPro" id="IPR043425">
    <property type="entry name" value="NusG-like"/>
</dbReference>
<dbReference type="PANTHER" id="PTHR30265">
    <property type="entry name" value="RHO-INTERACTING TRANSCRIPTION TERMINATION FACTOR NUSG"/>
    <property type="match status" value="1"/>
</dbReference>
<dbReference type="AlphaFoldDB" id="A0A1G9M7V7"/>
<accession>A0A1G9M7V7</accession>
<evidence type="ECO:0000256" key="1">
    <source>
        <dbReference type="ARBA" id="ARBA00022814"/>
    </source>
</evidence>
<dbReference type="InterPro" id="IPR036735">
    <property type="entry name" value="NGN_dom_sf"/>
</dbReference>
<dbReference type="PANTHER" id="PTHR30265:SF7">
    <property type="entry name" value="TRANSCRIPTION ANTITERMINATION PROTEIN RFAH"/>
    <property type="match status" value="1"/>
</dbReference>
<gene>
    <name evidence="5" type="ORF">SAMN05661010_02338</name>
</gene>
<organism evidence="5 6">
    <name type="scientific">Modicisalibacter muralis</name>
    <dbReference type="NCBI Taxonomy" id="119000"/>
    <lineage>
        <taxon>Bacteria</taxon>
        <taxon>Pseudomonadati</taxon>
        <taxon>Pseudomonadota</taxon>
        <taxon>Gammaproteobacteria</taxon>
        <taxon>Oceanospirillales</taxon>
        <taxon>Halomonadaceae</taxon>
        <taxon>Modicisalibacter</taxon>
    </lineage>
</organism>
<dbReference type="SUPFAM" id="SSF82679">
    <property type="entry name" value="N-utilization substance G protein NusG, N-terminal domain"/>
    <property type="match status" value="1"/>
</dbReference>
<evidence type="ECO:0000259" key="4">
    <source>
        <dbReference type="SMART" id="SM00738"/>
    </source>
</evidence>
<dbReference type="EMBL" id="FNGI01000006">
    <property type="protein sequence ID" value="SDL70047.1"/>
    <property type="molecule type" value="Genomic_DNA"/>
</dbReference>
<dbReference type="GO" id="GO:0006354">
    <property type="term" value="P:DNA-templated transcription elongation"/>
    <property type="evidence" value="ECO:0007669"/>
    <property type="project" value="InterPro"/>
</dbReference>
<feature type="domain" description="NusG-like N-terminal" evidence="4">
    <location>
        <begin position="16"/>
        <end position="115"/>
    </location>
</feature>
<dbReference type="InterPro" id="IPR006645">
    <property type="entry name" value="NGN-like_dom"/>
</dbReference>
<dbReference type="GO" id="GO:0031564">
    <property type="term" value="P:transcription antitermination"/>
    <property type="evidence" value="ECO:0007669"/>
    <property type="project" value="UniProtKB-KW"/>
</dbReference>
<dbReference type="NCBIfam" id="NF006534">
    <property type="entry name" value="PRK09014.1"/>
    <property type="match status" value="1"/>
</dbReference>
<reference evidence="5 6" key="1">
    <citation type="submission" date="2016-10" db="EMBL/GenBank/DDBJ databases">
        <authorList>
            <person name="de Groot N.N."/>
        </authorList>
    </citation>
    <scope>NUCLEOTIDE SEQUENCE [LARGE SCALE GENOMIC DNA]</scope>
    <source>
        <strain evidence="5 6">DSM 14789</strain>
    </source>
</reference>
<dbReference type="STRING" id="119000.SAMN05661010_02338"/>
<keyword evidence="1" id="KW-0889">Transcription antitermination</keyword>
<dbReference type="SMART" id="SM00738">
    <property type="entry name" value="NGN"/>
    <property type="match status" value="1"/>
</dbReference>
<keyword evidence="2" id="KW-0805">Transcription regulation</keyword>
<dbReference type="SUPFAM" id="SSF50104">
    <property type="entry name" value="Translation proteins SH3-like domain"/>
    <property type="match status" value="1"/>
</dbReference>
<dbReference type="RefSeq" id="WP_089728748.1">
    <property type="nucleotide sequence ID" value="NZ_FNGI01000006.1"/>
</dbReference>
<dbReference type="Proteomes" id="UP000198654">
    <property type="component" value="Unassembled WGS sequence"/>
</dbReference>
<dbReference type="GO" id="GO:0005829">
    <property type="term" value="C:cytosol"/>
    <property type="evidence" value="ECO:0007669"/>
    <property type="project" value="TreeGrafter"/>
</dbReference>
<evidence type="ECO:0000313" key="5">
    <source>
        <dbReference type="EMBL" id="SDL70047.1"/>
    </source>
</evidence>
<protein>
    <submittedName>
        <fullName evidence="5">Transcriptional antiterminator RfaH</fullName>
    </submittedName>
</protein>
<dbReference type="InterPro" id="IPR010215">
    <property type="entry name" value="Transcription_antiterm_RfaH"/>
</dbReference>
<dbReference type="Gene3D" id="3.30.70.940">
    <property type="entry name" value="NusG, N-terminal domain"/>
    <property type="match status" value="1"/>
</dbReference>
<dbReference type="CDD" id="cd09892">
    <property type="entry name" value="NGN_SP_RfaH"/>
    <property type="match status" value="1"/>
</dbReference>
<evidence type="ECO:0000313" key="6">
    <source>
        <dbReference type="Proteomes" id="UP000198654"/>
    </source>
</evidence>
<evidence type="ECO:0000256" key="3">
    <source>
        <dbReference type="ARBA" id="ARBA00023163"/>
    </source>
</evidence>
<dbReference type="OrthoDB" id="9790639at2"/>
<dbReference type="NCBIfam" id="TIGR01955">
    <property type="entry name" value="RfaH"/>
    <property type="match status" value="1"/>
</dbReference>
<sequence length="181" mass="20942">MNERIDNRDPLNGDATPRWYLIQCKGGESFRAAEHLDNQGYQVFHPVLQVQKKRRGKLCWLDEPLFPYYLFIRLDRLDSNWRPIRSTRGVLKLVGFGDEPLPVADDLIEILRDNASVEAPAQQANVYFRAGEIVEITEGPFRALQAVFDSQKGEERAIVLLSMLQGQQRLEIPIEHLRRNE</sequence>
<proteinExistence type="predicted"/>
<name>A0A1G9M7V7_9GAMM</name>
<evidence type="ECO:0000256" key="2">
    <source>
        <dbReference type="ARBA" id="ARBA00023015"/>
    </source>
</evidence>